<proteinExistence type="predicted"/>
<evidence type="ECO:0000256" key="1">
    <source>
        <dbReference type="SAM" id="MobiDB-lite"/>
    </source>
</evidence>
<evidence type="ECO:0000313" key="2">
    <source>
        <dbReference type="EMBL" id="CAD8063972.1"/>
    </source>
</evidence>
<dbReference type="EMBL" id="CAJJDN010000018">
    <property type="protein sequence ID" value="CAD8063972.1"/>
    <property type="molecule type" value="Genomic_DNA"/>
</dbReference>
<protein>
    <submittedName>
        <fullName evidence="2">Uncharacterized protein</fullName>
    </submittedName>
</protein>
<dbReference type="OrthoDB" id="297325at2759"/>
<feature type="region of interest" description="Disordered" evidence="1">
    <location>
        <begin position="259"/>
        <end position="286"/>
    </location>
</feature>
<keyword evidence="3" id="KW-1185">Reference proteome</keyword>
<dbReference type="AlphaFoldDB" id="A0A8S1LD88"/>
<gene>
    <name evidence="2" type="ORF">PSON_ATCC_30995.1.T0180260</name>
</gene>
<dbReference type="Proteomes" id="UP000692954">
    <property type="component" value="Unassembled WGS sequence"/>
</dbReference>
<sequence>MKNLLKCQDNQIFEDDEEELENTDTQKKKLQFISRLQRKNNKSYDQTWLNAITQENKIELQDQIKQAVGDSKFKFKYLFQIPQIINNPKLVQRKKTYEIFTKNSQLEQYYLQLKKASSGAARSISSKADYKDILSQISNNKVHDTYQHQFKSNNGVIYTNELWSQKLRNQIYDQSRLKELSELLEMNKIKMSYEEQIMNFQEYFIKKLKPKKESITEMKQIIESAFFSENLQSHQNEINKEVKQSHKSLISYFKSQNEEQTQEFSTKHSRMASRNQSQGIRPQSQEMSFLSRRASTSQQNHRMIMIPQFSATNSPINSPVNRLEQIVQDTKQENQSTKQAIKQINNFMKKENEIQEKIRDDRMKKYRVQALNNAIKLKKNRETNSHIVNRQE</sequence>
<comment type="caution">
    <text evidence="2">The sequence shown here is derived from an EMBL/GenBank/DDBJ whole genome shotgun (WGS) entry which is preliminary data.</text>
</comment>
<evidence type="ECO:0000313" key="3">
    <source>
        <dbReference type="Proteomes" id="UP000692954"/>
    </source>
</evidence>
<name>A0A8S1LD88_9CILI</name>
<reference evidence="2" key="1">
    <citation type="submission" date="2021-01" db="EMBL/GenBank/DDBJ databases">
        <authorList>
            <consortium name="Genoscope - CEA"/>
            <person name="William W."/>
        </authorList>
    </citation>
    <scope>NUCLEOTIDE SEQUENCE</scope>
</reference>
<accession>A0A8S1LD88</accession>
<organism evidence="2 3">
    <name type="scientific">Paramecium sonneborni</name>
    <dbReference type="NCBI Taxonomy" id="65129"/>
    <lineage>
        <taxon>Eukaryota</taxon>
        <taxon>Sar</taxon>
        <taxon>Alveolata</taxon>
        <taxon>Ciliophora</taxon>
        <taxon>Intramacronucleata</taxon>
        <taxon>Oligohymenophorea</taxon>
        <taxon>Peniculida</taxon>
        <taxon>Parameciidae</taxon>
        <taxon>Paramecium</taxon>
    </lineage>
</organism>
<feature type="compositionally biased region" description="Polar residues" evidence="1">
    <location>
        <begin position="272"/>
        <end position="286"/>
    </location>
</feature>